<sequence length="51" mass="5885">MIELKIDGKKIPLNRYVSDVFLKVISALISTLKGVPEDWKELELVIKKDEE</sequence>
<evidence type="ECO:0000313" key="2">
    <source>
        <dbReference type="Proteomes" id="UP000034723"/>
    </source>
</evidence>
<dbReference type="KEGG" id="gah:GAH_00466"/>
<proteinExistence type="predicted"/>
<dbReference type="EMBL" id="CP011267">
    <property type="protein sequence ID" value="AKG92185.1"/>
    <property type="molecule type" value="Genomic_DNA"/>
</dbReference>
<organism evidence="1 2">
    <name type="scientific">Geoglobus ahangari</name>
    <dbReference type="NCBI Taxonomy" id="113653"/>
    <lineage>
        <taxon>Archaea</taxon>
        <taxon>Methanobacteriati</taxon>
        <taxon>Methanobacteriota</taxon>
        <taxon>Archaeoglobi</taxon>
        <taxon>Archaeoglobales</taxon>
        <taxon>Archaeoglobaceae</taxon>
        <taxon>Geoglobus</taxon>
    </lineage>
</organism>
<protein>
    <submittedName>
        <fullName evidence="1">Uncharacterized protein</fullName>
    </submittedName>
</protein>
<dbReference type="OrthoDB" id="9014at2157"/>
<dbReference type="Proteomes" id="UP000034723">
    <property type="component" value="Chromosome"/>
</dbReference>
<name>A0A0F7IH21_9EURY</name>
<dbReference type="AlphaFoldDB" id="A0A0F7IH21"/>
<evidence type="ECO:0000313" key="1">
    <source>
        <dbReference type="EMBL" id="AKG92185.1"/>
    </source>
</evidence>
<gene>
    <name evidence="1" type="ORF">GAH_00466</name>
</gene>
<dbReference type="InParanoid" id="A0A0F7IH21"/>
<dbReference type="GeneID" id="43092355"/>
<keyword evidence="2" id="KW-1185">Reference proteome</keyword>
<accession>A0A0F7IH21</accession>
<reference evidence="1 2" key="1">
    <citation type="submission" date="2015-04" db="EMBL/GenBank/DDBJ databases">
        <title>The complete genome sequence of the hyperthermophilic, obligate iron-reducing archaeon Geoglobus ahangari strain 234T.</title>
        <authorList>
            <person name="Manzella M.P."/>
            <person name="Holmes D.E."/>
            <person name="Rocheleau J.M."/>
            <person name="Chung A."/>
            <person name="Reguera G."/>
            <person name="Kashefi K."/>
        </authorList>
    </citation>
    <scope>NUCLEOTIDE SEQUENCE [LARGE SCALE GENOMIC DNA]</scope>
    <source>
        <strain evidence="1 2">234</strain>
    </source>
</reference>
<dbReference type="RefSeq" id="WP_156967365.1">
    <property type="nucleotide sequence ID" value="NZ_CP011267.1"/>
</dbReference>
<dbReference type="HOGENOM" id="CLU_215163_0_0_2"/>